<evidence type="ECO:0000313" key="2">
    <source>
        <dbReference type="Proteomes" id="UP000663828"/>
    </source>
</evidence>
<dbReference type="AlphaFoldDB" id="A0A814PMU1"/>
<protein>
    <submittedName>
        <fullName evidence="1">Uncharacterized protein</fullName>
    </submittedName>
</protein>
<dbReference type="InterPro" id="IPR032675">
    <property type="entry name" value="LRR_dom_sf"/>
</dbReference>
<reference evidence="1" key="1">
    <citation type="submission" date="2021-02" db="EMBL/GenBank/DDBJ databases">
        <authorList>
            <person name="Nowell W R."/>
        </authorList>
    </citation>
    <scope>NUCLEOTIDE SEQUENCE</scope>
</reference>
<sequence>MTCFEHLCNALLFEVFDYLSFNEIVKGFLGLKERFNQAIRNYPALIDVSKTSENILREKGPFQCRTLTMHNDASEEFIYNIGSYINFRSLRAIDFQYINRYSALSILNELPMERLESIEMSRLSGDGHVGSILQRIWSLIAVAGRNQLEYLNVQLGLVCEDEAQLLSDLPSVKRATLTDVSDSELFMFCCRASNLCSLVVSATYFTSNIDMSDLKLFQLTHLSLAIQKRSSAKSLHQFLSKCSNLTDLELRYWYSRVDHEMLDCERWQSLIEQHLQRLSHLSIRILRYISIEPDTYYEDRFEKSEFWSEKEPLFQIKVKLLL</sequence>
<proteinExistence type="predicted"/>
<gene>
    <name evidence="1" type="ORF">XAT740_LOCUS18721</name>
</gene>
<evidence type="ECO:0000313" key="1">
    <source>
        <dbReference type="EMBL" id="CAF1108161.1"/>
    </source>
</evidence>
<keyword evidence="2" id="KW-1185">Reference proteome</keyword>
<organism evidence="1 2">
    <name type="scientific">Adineta ricciae</name>
    <name type="common">Rotifer</name>
    <dbReference type="NCBI Taxonomy" id="249248"/>
    <lineage>
        <taxon>Eukaryota</taxon>
        <taxon>Metazoa</taxon>
        <taxon>Spiralia</taxon>
        <taxon>Gnathifera</taxon>
        <taxon>Rotifera</taxon>
        <taxon>Eurotatoria</taxon>
        <taxon>Bdelloidea</taxon>
        <taxon>Adinetida</taxon>
        <taxon>Adinetidae</taxon>
        <taxon>Adineta</taxon>
    </lineage>
</organism>
<accession>A0A814PMU1</accession>
<dbReference type="SUPFAM" id="SSF52047">
    <property type="entry name" value="RNI-like"/>
    <property type="match status" value="1"/>
</dbReference>
<dbReference type="Proteomes" id="UP000663828">
    <property type="component" value="Unassembled WGS sequence"/>
</dbReference>
<comment type="caution">
    <text evidence="1">The sequence shown here is derived from an EMBL/GenBank/DDBJ whole genome shotgun (WGS) entry which is preliminary data.</text>
</comment>
<dbReference type="Gene3D" id="3.80.10.10">
    <property type="entry name" value="Ribonuclease Inhibitor"/>
    <property type="match status" value="1"/>
</dbReference>
<dbReference type="EMBL" id="CAJNOR010001257">
    <property type="protein sequence ID" value="CAF1108161.1"/>
    <property type="molecule type" value="Genomic_DNA"/>
</dbReference>
<name>A0A814PMU1_ADIRI</name>